<dbReference type="InterPro" id="IPR050714">
    <property type="entry name" value="Cobalamin_biosynth_MTase"/>
</dbReference>
<keyword evidence="2" id="KW-0169">Cobalamin biosynthesis</keyword>
<evidence type="ECO:0000256" key="1">
    <source>
        <dbReference type="ARBA" id="ARBA00004953"/>
    </source>
</evidence>
<keyword evidence="7" id="KW-1185">Reference proteome</keyword>
<evidence type="ECO:0000256" key="3">
    <source>
        <dbReference type="ARBA" id="ARBA00022603"/>
    </source>
</evidence>
<evidence type="ECO:0000256" key="4">
    <source>
        <dbReference type="ARBA" id="ARBA00022679"/>
    </source>
</evidence>
<evidence type="ECO:0000313" key="7">
    <source>
        <dbReference type="Proteomes" id="UP000824504"/>
    </source>
</evidence>
<organism evidence="6 7">
    <name type="scientific">Tessaracoccus palaemonis</name>
    <dbReference type="NCBI Taxonomy" id="2829499"/>
    <lineage>
        <taxon>Bacteria</taxon>
        <taxon>Bacillati</taxon>
        <taxon>Actinomycetota</taxon>
        <taxon>Actinomycetes</taxon>
        <taxon>Propionibacteriales</taxon>
        <taxon>Propionibacteriaceae</taxon>
        <taxon>Tessaracoccus</taxon>
    </lineage>
</organism>
<dbReference type="PANTHER" id="PTHR43182">
    <property type="entry name" value="COBALT-PRECORRIN-6B C(15)-METHYLTRANSFERASE (DECARBOXYLATING)"/>
    <property type="match status" value="1"/>
</dbReference>
<keyword evidence="4" id="KW-0808">Transferase</keyword>
<keyword evidence="3" id="KW-0489">Methyltransferase</keyword>
<name>A0ABX8SKR4_9ACTN</name>
<dbReference type="Proteomes" id="UP000824504">
    <property type="component" value="Chromosome"/>
</dbReference>
<evidence type="ECO:0000256" key="5">
    <source>
        <dbReference type="ARBA" id="ARBA00022691"/>
    </source>
</evidence>
<dbReference type="PANTHER" id="PTHR43182:SF1">
    <property type="entry name" value="COBALT-PRECORRIN-7 C(5)-METHYLTRANSFERASE"/>
    <property type="match status" value="1"/>
</dbReference>
<evidence type="ECO:0000313" key="6">
    <source>
        <dbReference type="EMBL" id="QXT63976.1"/>
    </source>
</evidence>
<proteinExistence type="predicted"/>
<comment type="pathway">
    <text evidence="1">Cofactor biosynthesis; adenosylcobalamin biosynthesis.</text>
</comment>
<evidence type="ECO:0000256" key="2">
    <source>
        <dbReference type="ARBA" id="ARBA00022573"/>
    </source>
</evidence>
<accession>A0ABX8SKR4</accession>
<dbReference type="RefSeq" id="WP_219083902.1">
    <property type="nucleotide sequence ID" value="NZ_CP079216.1"/>
</dbReference>
<keyword evidence="5" id="KW-0949">S-adenosyl-L-methionine</keyword>
<dbReference type="InterPro" id="IPR014008">
    <property type="entry name" value="Cbl_synth_MTase_CbiT"/>
</dbReference>
<dbReference type="NCBIfam" id="TIGR02469">
    <property type="entry name" value="CbiT"/>
    <property type="match status" value="1"/>
</dbReference>
<gene>
    <name evidence="6" type="primary">cbiT</name>
    <name evidence="6" type="ORF">KDB89_05855</name>
</gene>
<reference evidence="6 7" key="1">
    <citation type="submission" date="2021-07" db="EMBL/GenBank/DDBJ databases">
        <title>complete genome sequencing of Tessaracoccus sp.J1M15.</title>
        <authorList>
            <person name="Bae J.-W."/>
            <person name="Kim D.-y."/>
        </authorList>
    </citation>
    <scope>NUCLEOTIDE SEQUENCE [LARGE SCALE GENOMIC DNA]</scope>
    <source>
        <strain evidence="6 7">J1M15</strain>
    </source>
</reference>
<protein>
    <submittedName>
        <fullName evidence="6">Precorrin-6Y C5,15-methyltransferase (Decarboxylating) subunit CbiT</fullName>
    </submittedName>
</protein>
<sequence>MIIDRDQALFGSAPGLPDDAFAHDGLITKRVVRASALAHLRPLPGQLLWDVGTGAGSISVEWCRGADGARAIGIERRAERAERALANADRLTAPGAFTLAEGDAEEVLRELPAPHAVFVGGGGSMRVLEIAHAALPEGGRLVLHGVTIEAETLAVAAQERWGGELSRIQVETAAPLGGLRGWTPARTVIQWALVKE</sequence>
<dbReference type="EMBL" id="CP079216">
    <property type="protein sequence ID" value="QXT63976.1"/>
    <property type="molecule type" value="Genomic_DNA"/>
</dbReference>